<keyword evidence="3" id="KW-0812">Transmembrane</keyword>
<feature type="domain" description="Peptidase S24/S26A/S26B/S26C" evidence="7">
    <location>
        <begin position="16"/>
        <end position="96"/>
    </location>
</feature>
<gene>
    <name evidence="8" type="ORF">A2161_01725</name>
</gene>
<dbReference type="Proteomes" id="UP000179266">
    <property type="component" value="Unassembled WGS sequence"/>
</dbReference>
<dbReference type="Gene3D" id="2.10.109.10">
    <property type="entry name" value="Umud Fragment, subunit A"/>
    <property type="match status" value="1"/>
</dbReference>
<evidence type="ECO:0000256" key="2">
    <source>
        <dbReference type="ARBA" id="ARBA00022670"/>
    </source>
</evidence>
<comment type="subcellular location">
    <subcellularLocation>
        <location evidence="1">Endomembrane system</location>
    </subcellularLocation>
</comment>
<dbReference type="AlphaFoldDB" id="A0A1F7RM61"/>
<dbReference type="NCBIfam" id="TIGR02228">
    <property type="entry name" value="sigpep_I_arch"/>
    <property type="match status" value="1"/>
</dbReference>
<proteinExistence type="predicted"/>
<evidence type="ECO:0000256" key="1">
    <source>
        <dbReference type="ARBA" id="ARBA00004308"/>
    </source>
</evidence>
<dbReference type="InterPro" id="IPR019533">
    <property type="entry name" value="Peptidase_S26"/>
</dbReference>
<keyword evidence="5" id="KW-0472">Membrane</keyword>
<dbReference type="PANTHER" id="PTHR10806">
    <property type="entry name" value="SIGNAL PEPTIDASE COMPLEX CATALYTIC SUBUNIT SEC11"/>
    <property type="match status" value="1"/>
</dbReference>
<protein>
    <recommendedName>
        <fullName evidence="6">Signal peptidase I</fullName>
        <ecNumber evidence="6">3.4.21.89</ecNumber>
    </recommendedName>
</protein>
<dbReference type="InterPro" id="IPR015927">
    <property type="entry name" value="Peptidase_S24_S26A/B/C"/>
</dbReference>
<dbReference type="Pfam" id="PF00717">
    <property type="entry name" value="Peptidase_S24"/>
    <property type="match status" value="1"/>
</dbReference>
<dbReference type="GO" id="GO:0009003">
    <property type="term" value="F:signal peptidase activity"/>
    <property type="evidence" value="ECO:0007669"/>
    <property type="project" value="UniProtKB-EC"/>
</dbReference>
<dbReference type="InterPro" id="IPR036286">
    <property type="entry name" value="LexA/Signal_pep-like_sf"/>
</dbReference>
<dbReference type="CDD" id="cd06530">
    <property type="entry name" value="S26_SPase_I"/>
    <property type="match status" value="1"/>
</dbReference>
<evidence type="ECO:0000313" key="9">
    <source>
        <dbReference type="Proteomes" id="UP000179266"/>
    </source>
</evidence>
<dbReference type="SUPFAM" id="SSF51306">
    <property type="entry name" value="LexA/Signal peptidase"/>
    <property type="match status" value="1"/>
</dbReference>
<evidence type="ECO:0000256" key="4">
    <source>
        <dbReference type="ARBA" id="ARBA00022989"/>
    </source>
</evidence>
<dbReference type="EC" id="3.4.21.89" evidence="6"/>
<dbReference type="PANTHER" id="PTHR10806:SF6">
    <property type="entry name" value="SIGNAL PEPTIDASE COMPLEX CATALYTIC SUBUNIT SEC11"/>
    <property type="match status" value="1"/>
</dbReference>
<dbReference type="GO" id="GO:0016020">
    <property type="term" value="C:membrane"/>
    <property type="evidence" value="ECO:0007669"/>
    <property type="project" value="UniProtKB-UniRule"/>
</dbReference>
<organism evidence="8 9">
    <name type="scientific">Candidatus Schekmanbacteria bacterium RBG_13_48_7</name>
    <dbReference type="NCBI Taxonomy" id="1817878"/>
    <lineage>
        <taxon>Bacteria</taxon>
        <taxon>Candidatus Schekmaniibacteriota</taxon>
    </lineage>
</organism>
<evidence type="ECO:0000256" key="3">
    <source>
        <dbReference type="ARBA" id="ARBA00022692"/>
    </source>
</evidence>
<comment type="caution">
    <text evidence="8">The sequence shown here is derived from an EMBL/GenBank/DDBJ whole genome shotgun (WGS) entry which is preliminary data.</text>
</comment>
<dbReference type="InterPro" id="IPR001733">
    <property type="entry name" value="Peptidase_S26B"/>
</dbReference>
<dbReference type="PRINTS" id="PR00728">
    <property type="entry name" value="SIGNALPTASE"/>
</dbReference>
<evidence type="ECO:0000313" key="8">
    <source>
        <dbReference type="EMBL" id="OGL42603.1"/>
    </source>
</evidence>
<keyword evidence="2" id="KW-0645">Protease</keyword>
<keyword evidence="2" id="KW-0378">Hydrolase</keyword>
<dbReference type="GO" id="GO:0006465">
    <property type="term" value="P:signal peptide processing"/>
    <property type="evidence" value="ECO:0007669"/>
    <property type="project" value="UniProtKB-UniRule"/>
</dbReference>
<reference evidence="8 9" key="1">
    <citation type="journal article" date="2016" name="Nat. Commun.">
        <title>Thousands of microbial genomes shed light on interconnected biogeochemical processes in an aquifer system.</title>
        <authorList>
            <person name="Anantharaman K."/>
            <person name="Brown C.T."/>
            <person name="Hug L.A."/>
            <person name="Sharon I."/>
            <person name="Castelle C.J."/>
            <person name="Probst A.J."/>
            <person name="Thomas B.C."/>
            <person name="Singh A."/>
            <person name="Wilkins M.J."/>
            <person name="Karaoz U."/>
            <person name="Brodie E.L."/>
            <person name="Williams K.H."/>
            <person name="Hubbard S.S."/>
            <person name="Banfield J.F."/>
        </authorList>
    </citation>
    <scope>NUCLEOTIDE SEQUENCE [LARGE SCALE GENOMIC DNA]</scope>
</reference>
<evidence type="ECO:0000259" key="7">
    <source>
        <dbReference type="Pfam" id="PF00717"/>
    </source>
</evidence>
<evidence type="ECO:0000256" key="6">
    <source>
        <dbReference type="NCBIfam" id="TIGR02228"/>
    </source>
</evidence>
<sequence length="119" mass="13702">MLKFLINIFKKIPISIFVVEGSSMYPRLKRGDLIVVVKSKNISVSVDDIIVFRNPEIGLIAHRIIKITETGLFTRGDNNVVQDPEIINKDQILGRVRVRIPWLGFPRIWLKMLTHPVDQ</sequence>
<dbReference type="GO" id="GO:0012505">
    <property type="term" value="C:endomembrane system"/>
    <property type="evidence" value="ECO:0007669"/>
    <property type="project" value="UniProtKB-SubCell"/>
</dbReference>
<accession>A0A1F7RM61</accession>
<evidence type="ECO:0000256" key="5">
    <source>
        <dbReference type="ARBA" id="ARBA00023136"/>
    </source>
</evidence>
<dbReference type="GO" id="GO:0004252">
    <property type="term" value="F:serine-type endopeptidase activity"/>
    <property type="evidence" value="ECO:0007669"/>
    <property type="project" value="UniProtKB-UniRule"/>
</dbReference>
<dbReference type="EMBL" id="MGDD01000313">
    <property type="protein sequence ID" value="OGL42603.1"/>
    <property type="molecule type" value="Genomic_DNA"/>
</dbReference>
<name>A0A1F7RM61_9BACT</name>
<keyword evidence="4" id="KW-1133">Transmembrane helix</keyword>